<evidence type="ECO:0000313" key="3">
    <source>
        <dbReference type="WBParaSite" id="nRc.2.0.1.t15030-RA"/>
    </source>
</evidence>
<dbReference type="Proteomes" id="UP000887565">
    <property type="component" value="Unplaced"/>
</dbReference>
<sequence>MSIDNETKHDYCGHDEVPTSFLLWMYIIFGATADLLFVNELWFVDELIILLKRYYMRDAAFTATVEMCERKNKKIKFRGM</sequence>
<feature type="transmembrane region" description="Helical" evidence="1">
    <location>
        <begin position="23"/>
        <end position="44"/>
    </location>
</feature>
<accession>A0A915IMJ2</accession>
<evidence type="ECO:0000313" key="2">
    <source>
        <dbReference type="Proteomes" id="UP000887565"/>
    </source>
</evidence>
<keyword evidence="1" id="KW-0812">Transmembrane</keyword>
<evidence type="ECO:0000256" key="1">
    <source>
        <dbReference type="SAM" id="Phobius"/>
    </source>
</evidence>
<keyword evidence="2" id="KW-1185">Reference proteome</keyword>
<dbReference type="AlphaFoldDB" id="A0A915IMJ2"/>
<keyword evidence="1" id="KW-1133">Transmembrane helix</keyword>
<protein>
    <submittedName>
        <fullName evidence="3">Uncharacterized protein</fullName>
    </submittedName>
</protein>
<keyword evidence="1" id="KW-0472">Membrane</keyword>
<dbReference type="WBParaSite" id="nRc.2.0.1.t15030-RA">
    <property type="protein sequence ID" value="nRc.2.0.1.t15030-RA"/>
    <property type="gene ID" value="nRc.2.0.1.g15030"/>
</dbReference>
<proteinExistence type="predicted"/>
<reference evidence="3" key="1">
    <citation type="submission" date="2022-11" db="UniProtKB">
        <authorList>
            <consortium name="WormBaseParasite"/>
        </authorList>
    </citation>
    <scope>IDENTIFICATION</scope>
</reference>
<name>A0A915IMJ2_ROMCU</name>
<organism evidence="2 3">
    <name type="scientific">Romanomermis culicivorax</name>
    <name type="common">Nematode worm</name>
    <dbReference type="NCBI Taxonomy" id="13658"/>
    <lineage>
        <taxon>Eukaryota</taxon>
        <taxon>Metazoa</taxon>
        <taxon>Ecdysozoa</taxon>
        <taxon>Nematoda</taxon>
        <taxon>Enoplea</taxon>
        <taxon>Dorylaimia</taxon>
        <taxon>Mermithida</taxon>
        <taxon>Mermithoidea</taxon>
        <taxon>Mermithidae</taxon>
        <taxon>Romanomermis</taxon>
    </lineage>
</organism>